<comment type="caution">
    <text evidence="5">The sequence shown here is derived from an EMBL/GenBank/DDBJ whole genome shotgun (WGS) entry which is preliminary data.</text>
</comment>
<evidence type="ECO:0000313" key="6">
    <source>
        <dbReference type="Proteomes" id="UP001596512"/>
    </source>
</evidence>
<evidence type="ECO:0000256" key="3">
    <source>
        <dbReference type="ARBA" id="ARBA00023163"/>
    </source>
</evidence>
<feature type="domain" description="HTH gntR-type" evidence="4">
    <location>
        <begin position="12"/>
        <end position="48"/>
    </location>
</feature>
<keyword evidence="6" id="KW-1185">Reference proteome</keyword>
<keyword evidence="2" id="KW-0238">DNA-binding</keyword>
<accession>A0ABW2TRR0</accession>
<name>A0ABW2TRR0_9PSEU</name>
<proteinExistence type="predicted"/>
<dbReference type="InterPro" id="IPR036390">
    <property type="entry name" value="WH_DNA-bd_sf"/>
</dbReference>
<protein>
    <submittedName>
        <fullName evidence="5">GntR family transcriptional regulator</fullName>
    </submittedName>
</protein>
<dbReference type="SUPFAM" id="SSF46785">
    <property type="entry name" value="Winged helix' DNA-binding domain"/>
    <property type="match status" value="1"/>
</dbReference>
<dbReference type="Proteomes" id="UP001596512">
    <property type="component" value="Unassembled WGS sequence"/>
</dbReference>
<keyword evidence="1" id="KW-0805">Transcription regulation</keyword>
<evidence type="ECO:0000259" key="4">
    <source>
        <dbReference type="Pfam" id="PF00392"/>
    </source>
</evidence>
<evidence type="ECO:0000313" key="5">
    <source>
        <dbReference type="EMBL" id="MFC7616497.1"/>
    </source>
</evidence>
<sequence length="60" mass="6414">MVKFVTAPLHVRLADELRRRIARGVLPVGSALPSETQLCAEFGASAAPSGRPWPRCGTRG</sequence>
<evidence type="ECO:0000256" key="2">
    <source>
        <dbReference type="ARBA" id="ARBA00023125"/>
    </source>
</evidence>
<dbReference type="InterPro" id="IPR036388">
    <property type="entry name" value="WH-like_DNA-bd_sf"/>
</dbReference>
<dbReference type="EMBL" id="JBHTEY010000004">
    <property type="protein sequence ID" value="MFC7616497.1"/>
    <property type="molecule type" value="Genomic_DNA"/>
</dbReference>
<reference evidence="6" key="1">
    <citation type="journal article" date="2019" name="Int. J. Syst. Evol. Microbiol.">
        <title>The Global Catalogue of Microorganisms (GCM) 10K type strain sequencing project: providing services to taxonomists for standard genome sequencing and annotation.</title>
        <authorList>
            <consortium name="The Broad Institute Genomics Platform"/>
            <consortium name="The Broad Institute Genome Sequencing Center for Infectious Disease"/>
            <person name="Wu L."/>
            <person name="Ma J."/>
        </authorList>
    </citation>
    <scope>NUCLEOTIDE SEQUENCE [LARGE SCALE GENOMIC DNA]</scope>
    <source>
        <strain evidence="6">JCM 17695</strain>
    </source>
</reference>
<gene>
    <name evidence="5" type="ORF">ACFQV2_26540</name>
</gene>
<keyword evidence="3" id="KW-0804">Transcription</keyword>
<evidence type="ECO:0000256" key="1">
    <source>
        <dbReference type="ARBA" id="ARBA00023015"/>
    </source>
</evidence>
<organism evidence="5 6">
    <name type="scientific">Actinokineospora soli</name>
    <dbReference type="NCBI Taxonomy" id="1048753"/>
    <lineage>
        <taxon>Bacteria</taxon>
        <taxon>Bacillati</taxon>
        <taxon>Actinomycetota</taxon>
        <taxon>Actinomycetes</taxon>
        <taxon>Pseudonocardiales</taxon>
        <taxon>Pseudonocardiaceae</taxon>
        <taxon>Actinokineospora</taxon>
    </lineage>
</organism>
<dbReference type="InterPro" id="IPR000524">
    <property type="entry name" value="Tscrpt_reg_HTH_GntR"/>
</dbReference>
<dbReference type="Pfam" id="PF00392">
    <property type="entry name" value="GntR"/>
    <property type="match status" value="1"/>
</dbReference>
<dbReference type="Gene3D" id="1.10.10.10">
    <property type="entry name" value="Winged helix-like DNA-binding domain superfamily/Winged helix DNA-binding domain"/>
    <property type="match status" value="1"/>
</dbReference>